<dbReference type="GO" id="GO:0006085">
    <property type="term" value="P:acetyl-CoA biosynthetic process"/>
    <property type="evidence" value="ECO:0007669"/>
    <property type="project" value="TreeGrafter"/>
</dbReference>
<dbReference type="EC" id="6.2.1.1" evidence="2"/>
<gene>
    <name evidence="8" type="ORF">MNOR_LOCUS258</name>
</gene>
<dbReference type="Proteomes" id="UP001497623">
    <property type="component" value="Unassembled WGS sequence"/>
</dbReference>
<evidence type="ECO:0000256" key="2">
    <source>
        <dbReference type="ARBA" id="ARBA00013275"/>
    </source>
</evidence>
<comment type="similarity">
    <text evidence="1">Belongs to the ATP-dependent AMP-binding enzyme family.</text>
</comment>
<comment type="caution">
    <text evidence="8">The sequence shown here is derived from an EMBL/GenBank/DDBJ whole genome shotgun (WGS) entry which is preliminary data.</text>
</comment>
<dbReference type="FunFam" id="3.40.50.12780:FF:000001">
    <property type="entry name" value="Acetyl-coenzyme A synthetase"/>
    <property type="match status" value="1"/>
</dbReference>
<dbReference type="SUPFAM" id="SSF56801">
    <property type="entry name" value="Acetyl-CoA synthetase-like"/>
    <property type="match status" value="1"/>
</dbReference>
<proteinExistence type="inferred from homology"/>
<dbReference type="InterPro" id="IPR032387">
    <property type="entry name" value="ACAS_N"/>
</dbReference>
<evidence type="ECO:0000256" key="5">
    <source>
        <dbReference type="ARBA" id="ARBA00022840"/>
    </source>
</evidence>
<evidence type="ECO:0000256" key="1">
    <source>
        <dbReference type="ARBA" id="ARBA00006432"/>
    </source>
</evidence>
<feature type="domain" description="Acetyl-coenzyme A synthetase N-terminal" evidence="7">
    <location>
        <begin position="30"/>
        <end position="90"/>
    </location>
</feature>
<accession>A0AAV2PIM9</accession>
<feature type="non-terminal residue" evidence="8">
    <location>
        <position position="544"/>
    </location>
</feature>
<evidence type="ECO:0000259" key="7">
    <source>
        <dbReference type="Pfam" id="PF16177"/>
    </source>
</evidence>
<keyword evidence="5" id="KW-0067">ATP-binding</keyword>
<keyword evidence="9" id="KW-1185">Reference proteome</keyword>
<dbReference type="Pfam" id="PF00501">
    <property type="entry name" value="AMP-binding"/>
    <property type="match status" value="1"/>
</dbReference>
<evidence type="ECO:0000256" key="4">
    <source>
        <dbReference type="ARBA" id="ARBA00022741"/>
    </source>
</evidence>
<dbReference type="PANTHER" id="PTHR24095:SF244">
    <property type="entry name" value="ACETYL-COENZYME A SYNTHETASE"/>
    <property type="match status" value="1"/>
</dbReference>
<evidence type="ECO:0000313" key="9">
    <source>
        <dbReference type="Proteomes" id="UP001497623"/>
    </source>
</evidence>
<name>A0AAV2PIM9_MEGNR</name>
<dbReference type="PROSITE" id="PS00455">
    <property type="entry name" value="AMP_BINDING"/>
    <property type="match status" value="1"/>
</dbReference>
<dbReference type="Pfam" id="PF16177">
    <property type="entry name" value="ACAS_N"/>
    <property type="match status" value="1"/>
</dbReference>
<evidence type="ECO:0000256" key="3">
    <source>
        <dbReference type="ARBA" id="ARBA00022598"/>
    </source>
</evidence>
<dbReference type="InterPro" id="IPR020845">
    <property type="entry name" value="AMP-binding_CS"/>
</dbReference>
<feature type="domain" description="AMP-dependent synthetase/ligase" evidence="6">
    <location>
        <begin position="98"/>
        <end position="519"/>
    </location>
</feature>
<dbReference type="GO" id="GO:0003987">
    <property type="term" value="F:acetate-CoA ligase activity"/>
    <property type="evidence" value="ECO:0007669"/>
    <property type="project" value="UniProtKB-EC"/>
</dbReference>
<dbReference type="AlphaFoldDB" id="A0AAV2PIM9"/>
<dbReference type="Gene3D" id="3.40.50.12780">
    <property type="entry name" value="N-terminal domain of ligase-like"/>
    <property type="match status" value="1"/>
</dbReference>
<dbReference type="PANTHER" id="PTHR24095">
    <property type="entry name" value="ACETYL-COENZYME A SYNTHETASE"/>
    <property type="match status" value="1"/>
</dbReference>
<evidence type="ECO:0000313" key="8">
    <source>
        <dbReference type="EMBL" id="CAL4058814.1"/>
    </source>
</evidence>
<keyword evidence="3" id="KW-0436">Ligase</keyword>
<dbReference type="InterPro" id="IPR000873">
    <property type="entry name" value="AMP-dep_synth/lig_dom"/>
</dbReference>
<reference evidence="8 9" key="1">
    <citation type="submission" date="2024-05" db="EMBL/GenBank/DDBJ databases">
        <authorList>
            <person name="Wallberg A."/>
        </authorList>
    </citation>
    <scope>NUCLEOTIDE SEQUENCE [LARGE SCALE GENOMIC DNA]</scope>
</reference>
<sequence>MTDAKERDNEEFQPAKRVASVSHCSSMEQYKTMHGQSLDDPEAFWSNIAKGFHFEQGVQGKFVDYNFDVSKGEIYIKWLTGATTNMCYNCLDKHVKDGKKDQVAFYWEGNDPADAESATYGALLDEVCRIANVLKKYGIKRGDRVAIYMPMIKELVVAMLAVARIGAVHSIVFGGYSSEALADRMLDAKASFLITTDGVWRGAKLIHLKDIADEAIKQCKSQGLEVNKTLVVAHMSRVTSPQPTTNGTANGNPAKKTHFDDKGNYKVNWDDKMDIWWHEVVKESSAECPVEWMDTEDPLFMLYTSGSTGKPKGVLHTIGGYMLYVATTFKYSFDYHPGDVYFCTADIGWITGHSYVTYGPLLNAATSVLYRKIPVAFPVLTYFWEILKAGLITGFDRDPKTIKSNLGHFLGQSPYKQYNISSLSVLGSVGEPINPEAWLWYHRVIGNSDVSIVDTFWQTETGGHVITPLPGATPTKPGSACFPFFGVEVAIMDEEGKEIKSEGEGYLVFARPWPGMMRTVYGDHERFETTYFKKFPGYYCTGDG</sequence>
<evidence type="ECO:0000259" key="6">
    <source>
        <dbReference type="Pfam" id="PF00501"/>
    </source>
</evidence>
<protein>
    <recommendedName>
        <fullName evidence="2">acetate--CoA ligase</fullName>
        <ecNumber evidence="2">6.2.1.1</ecNumber>
    </recommendedName>
</protein>
<dbReference type="EMBL" id="CAXKWB010000050">
    <property type="protein sequence ID" value="CAL4058814.1"/>
    <property type="molecule type" value="Genomic_DNA"/>
</dbReference>
<dbReference type="GO" id="GO:0005524">
    <property type="term" value="F:ATP binding"/>
    <property type="evidence" value="ECO:0007669"/>
    <property type="project" value="UniProtKB-KW"/>
</dbReference>
<organism evidence="8 9">
    <name type="scientific">Meganyctiphanes norvegica</name>
    <name type="common">Northern krill</name>
    <name type="synonym">Thysanopoda norvegica</name>
    <dbReference type="NCBI Taxonomy" id="48144"/>
    <lineage>
        <taxon>Eukaryota</taxon>
        <taxon>Metazoa</taxon>
        <taxon>Ecdysozoa</taxon>
        <taxon>Arthropoda</taxon>
        <taxon>Crustacea</taxon>
        <taxon>Multicrustacea</taxon>
        <taxon>Malacostraca</taxon>
        <taxon>Eumalacostraca</taxon>
        <taxon>Eucarida</taxon>
        <taxon>Euphausiacea</taxon>
        <taxon>Euphausiidae</taxon>
        <taxon>Meganyctiphanes</taxon>
    </lineage>
</organism>
<keyword evidence="4" id="KW-0547">Nucleotide-binding</keyword>
<dbReference type="InterPro" id="IPR042099">
    <property type="entry name" value="ANL_N_sf"/>
</dbReference>